<evidence type="ECO:0000313" key="2">
    <source>
        <dbReference type="EMBL" id="CAH2987936.1"/>
    </source>
</evidence>
<keyword evidence="3" id="KW-1185">Reference proteome</keyword>
<dbReference type="EMBL" id="OU963920">
    <property type="protein sequence ID" value="CAH2987936.1"/>
    <property type="molecule type" value="Genomic_DNA"/>
</dbReference>
<feature type="region of interest" description="Disordered" evidence="1">
    <location>
        <begin position="365"/>
        <end position="403"/>
    </location>
</feature>
<evidence type="ECO:0000256" key="1">
    <source>
        <dbReference type="SAM" id="MobiDB-lite"/>
    </source>
</evidence>
<reference evidence="2" key="1">
    <citation type="submission" date="2021-12" db="EMBL/GenBank/DDBJ databases">
        <authorList>
            <person name="King R."/>
        </authorList>
    </citation>
    <scope>NUCLEOTIDE SEQUENCE</scope>
</reference>
<protein>
    <recommendedName>
        <fullName evidence="4">Titin-like</fullName>
    </recommendedName>
</protein>
<dbReference type="Proteomes" id="UP001153292">
    <property type="component" value="Chromosome 27"/>
</dbReference>
<accession>A0ABN8L8M2</accession>
<organism evidence="2 3">
    <name type="scientific">Chilo suppressalis</name>
    <name type="common">Asiatic rice borer moth</name>
    <dbReference type="NCBI Taxonomy" id="168631"/>
    <lineage>
        <taxon>Eukaryota</taxon>
        <taxon>Metazoa</taxon>
        <taxon>Ecdysozoa</taxon>
        <taxon>Arthropoda</taxon>
        <taxon>Hexapoda</taxon>
        <taxon>Insecta</taxon>
        <taxon>Pterygota</taxon>
        <taxon>Neoptera</taxon>
        <taxon>Endopterygota</taxon>
        <taxon>Lepidoptera</taxon>
        <taxon>Glossata</taxon>
        <taxon>Ditrysia</taxon>
        <taxon>Pyraloidea</taxon>
        <taxon>Crambidae</taxon>
        <taxon>Crambinae</taxon>
        <taxon>Chilo</taxon>
    </lineage>
</organism>
<feature type="compositionally biased region" description="Acidic residues" evidence="1">
    <location>
        <begin position="170"/>
        <end position="183"/>
    </location>
</feature>
<sequence>MHRPDDDSSVDFKKIKPIIESLKDSEVLKALNEEMLRVQEEKKKEEQKKWTTFLQKPQRPVPRAKFGYYGYVEPEQKIEEPYKVKIVKQPKPKDFETGPLPWEERALKEPPPPPVDPEDPILVPEEVPEFLEAVDPLPESEVPDLEETGIPLPPPKLEEEEASAPTPEVENPEEEETEDQPETLDIEAVVEETERIVEEMEQNRLAEQLLSGVQNMVDPNASVEQQLLQMRAQLAALAQLPVVIQNTLELVTRQLTNLTHQESQINVTERQSQMETTVQSQERLEESEIQTNGIVEEVEECKEEQETVAADNAHNAPVIVEEETKPSMTEEEREKLKKEEKEMLEEQQRIEKQKKELMEQMRLEQESRQVKQRPTPRVGKPKPVFGPPTPVERPLVLPGGRRWRKPQDAYNEQFIAETLTAQAEIIQGKAKGYSFNVDFKCLVFR</sequence>
<gene>
    <name evidence="2" type="ORF">CHILSU_LOCUS7475</name>
</gene>
<evidence type="ECO:0000313" key="3">
    <source>
        <dbReference type="Proteomes" id="UP001153292"/>
    </source>
</evidence>
<proteinExistence type="predicted"/>
<name>A0ABN8L8M2_CHISP</name>
<evidence type="ECO:0008006" key="4">
    <source>
        <dbReference type="Google" id="ProtNLM"/>
    </source>
</evidence>
<feature type="region of interest" description="Disordered" evidence="1">
    <location>
        <begin position="89"/>
        <end position="121"/>
    </location>
</feature>
<feature type="compositionally biased region" description="Basic and acidic residues" evidence="1">
    <location>
        <begin position="91"/>
        <end position="108"/>
    </location>
</feature>
<feature type="region of interest" description="Disordered" evidence="1">
    <location>
        <begin position="135"/>
        <end position="183"/>
    </location>
</feature>